<dbReference type="Gene3D" id="3.90.550.10">
    <property type="entry name" value="Spore Coat Polysaccharide Biosynthesis Protein SpsA, Chain A"/>
    <property type="match status" value="1"/>
</dbReference>
<name>A0A2M9CEU5_9CELL</name>
<dbReference type="PANTHER" id="PTHR36529">
    <property type="entry name" value="SLL1095 PROTEIN"/>
    <property type="match status" value="1"/>
</dbReference>
<dbReference type="AlphaFoldDB" id="A0A2M9CEU5"/>
<feature type="region of interest" description="Disordered" evidence="1">
    <location>
        <begin position="220"/>
        <end position="259"/>
    </location>
</feature>
<sequence length="259" mass="26860">MSAREPARTVVVLAKEPVAGRSKTRLHAEFTPEQAADLARAALEDTFDAVLAVPDVARVLVLDGDPGTWVPSGFDVLHQVTGGLDRRLAAAFAATAEEHEGPILLVGMDTPQLAARGEGGHGLDLGAVDLTGADAVLGLADDGGFWAIGLPRGDRHFYDSVFHGIPMSTDTTGQAQLDRLREFGLRVTLLPTLRDVDLPDDARAVAHAAPGTRFATAWATATGEPAPTASAARHRADDAADDLAAGDLGAAAPSEEPDA</sequence>
<evidence type="ECO:0000256" key="1">
    <source>
        <dbReference type="SAM" id="MobiDB-lite"/>
    </source>
</evidence>
<protein>
    <recommendedName>
        <fullName evidence="4">Glycosyltransferase A (GT-A) superfamily protein (DUF2064 family)</fullName>
    </recommendedName>
</protein>
<dbReference type="SUPFAM" id="SSF53448">
    <property type="entry name" value="Nucleotide-diphospho-sugar transferases"/>
    <property type="match status" value="1"/>
</dbReference>
<accession>A0A2M9CEU5</accession>
<dbReference type="EMBL" id="PGFE01000003">
    <property type="protein sequence ID" value="PJJ70382.1"/>
    <property type="molecule type" value="Genomic_DNA"/>
</dbReference>
<feature type="compositionally biased region" description="Low complexity" evidence="1">
    <location>
        <begin position="242"/>
        <end position="252"/>
    </location>
</feature>
<dbReference type="Proteomes" id="UP000231693">
    <property type="component" value="Unassembled WGS sequence"/>
</dbReference>
<organism evidence="2 3">
    <name type="scientific">Sediminihabitans luteus</name>
    <dbReference type="NCBI Taxonomy" id="1138585"/>
    <lineage>
        <taxon>Bacteria</taxon>
        <taxon>Bacillati</taxon>
        <taxon>Actinomycetota</taxon>
        <taxon>Actinomycetes</taxon>
        <taxon>Micrococcales</taxon>
        <taxon>Cellulomonadaceae</taxon>
        <taxon>Sediminihabitans</taxon>
    </lineage>
</organism>
<dbReference type="RefSeq" id="WP_100423361.1">
    <property type="nucleotide sequence ID" value="NZ_BOOX01000001.1"/>
</dbReference>
<dbReference type="OrthoDB" id="9798250at2"/>
<evidence type="ECO:0000313" key="3">
    <source>
        <dbReference type="Proteomes" id="UP000231693"/>
    </source>
</evidence>
<evidence type="ECO:0008006" key="4">
    <source>
        <dbReference type="Google" id="ProtNLM"/>
    </source>
</evidence>
<reference evidence="2 3" key="1">
    <citation type="submission" date="2017-11" db="EMBL/GenBank/DDBJ databases">
        <title>Genomic Encyclopedia of Archaeal and Bacterial Type Strains, Phase II (KMG-II): From Individual Species to Whole Genera.</title>
        <authorList>
            <person name="Goeker M."/>
        </authorList>
    </citation>
    <scope>NUCLEOTIDE SEQUENCE [LARGE SCALE GENOMIC DNA]</scope>
    <source>
        <strain evidence="2 3">DSM 25478</strain>
    </source>
</reference>
<proteinExistence type="predicted"/>
<gene>
    <name evidence="2" type="ORF">CLV28_2217</name>
</gene>
<dbReference type="InterPro" id="IPR018641">
    <property type="entry name" value="Trfase_1_rSAM/seldom-assoc"/>
</dbReference>
<dbReference type="Pfam" id="PF09837">
    <property type="entry name" value="DUF2064"/>
    <property type="match status" value="1"/>
</dbReference>
<evidence type="ECO:0000313" key="2">
    <source>
        <dbReference type="EMBL" id="PJJ70382.1"/>
    </source>
</evidence>
<keyword evidence="3" id="KW-1185">Reference proteome</keyword>
<dbReference type="PANTHER" id="PTHR36529:SF1">
    <property type="entry name" value="GLYCOSYLTRANSFERASE"/>
    <property type="match status" value="1"/>
</dbReference>
<dbReference type="InterPro" id="IPR029044">
    <property type="entry name" value="Nucleotide-diphossugar_trans"/>
</dbReference>
<comment type="caution">
    <text evidence="2">The sequence shown here is derived from an EMBL/GenBank/DDBJ whole genome shotgun (WGS) entry which is preliminary data.</text>
</comment>